<dbReference type="PANTHER" id="PTHR33639">
    <property type="entry name" value="THIOL-DISULFIDE OXIDOREDUCTASE DCC"/>
    <property type="match status" value="1"/>
</dbReference>
<dbReference type="AlphaFoldDB" id="A0A382Q2P8"/>
<dbReference type="InterPro" id="IPR007263">
    <property type="entry name" value="DCC1-like"/>
</dbReference>
<accession>A0A382Q2P8</accession>
<reference evidence="1" key="1">
    <citation type="submission" date="2018-05" db="EMBL/GenBank/DDBJ databases">
        <authorList>
            <person name="Lanie J.A."/>
            <person name="Ng W.-L."/>
            <person name="Kazmierczak K.M."/>
            <person name="Andrzejewski T.M."/>
            <person name="Davidsen T.M."/>
            <person name="Wayne K.J."/>
            <person name="Tettelin H."/>
            <person name="Glass J.I."/>
            <person name="Rusch D."/>
            <person name="Podicherti R."/>
            <person name="Tsui H.-C.T."/>
            <person name="Winkler M.E."/>
        </authorList>
    </citation>
    <scope>NUCLEOTIDE SEQUENCE</scope>
</reference>
<organism evidence="1">
    <name type="scientific">marine metagenome</name>
    <dbReference type="NCBI Taxonomy" id="408172"/>
    <lineage>
        <taxon>unclassified sequences</taxon>
        <taxon>metagenomes</taxon>
        <taxon>ecological metagenomes</taxon>
    </lineage>
</organism>
<dbReference type="Pfam" id="PF04134">
    <property type="entry name" value="DCC1-like"/>
    <property type="match status" value="1"/>
</dbReference>
<evidence type="ECO:0008006" key="2">
    <source>
        <dbReference type="Google" id="ProtNLM"/>
    </source>
</evidence>
<proteinExistence type="predicted"/>
<evidence type="ECO:0000313" key="1">
    <source>
        <dbReference type="EMBL" id="SVC78712.1"/>
    </source>
</evidence>
<feature type="non-terminal residue" evidence="1">
    <location>
        <position position="124"/>
    </location>
</feature>
<gene>
    <name evidence="1" type="ORF">METZ01_LOCUS331566</name>
</gene>
<dbReference type="InterPro" id="IPR052927">
    <property type="entry name" value="DCC_oxidoreductase"/>
</dbReference>
<sequence>MRKNQNKEQNVVILFDGVCNLCNGAVRFFIKHDRRQRLRFASLQSESGRCILEKYGLPDDHLSSIVFVEGETPHLNSSAFLRACRHLRFPWSASTVFLLIPRPIRDLIYKWIARNRYRWFGKRD</sequence>
<dbReference type="GO" id="GO:0015035">
    <property type="term" value="F:protein-disulfide reductase activity"/>
    <property type="evidence" value="ECO:0007669"/>
    <property type="project" value="InterPro"/>
</dbReference>
<protein>
    <recommendedName>
        <fullName evidence="2">Thiol-disulfide oxidoreductase DCC</fullName>
    </recommendedName>
</protein>
<dbReference type="PANTHER" id="PTHR33639:SF2">
    <property type="entry name" value="DUF393 DOMAIN-CONTAINING PROTEIN"/>
    <property type="match status" value="1"/>
</dbReference>
<name>A0A382Q2P8_9ZZZZ</name>
<dbReference type="EMBL" id="UINC01110898">
    <property type="protein sequence ID" value="SVC78712.1"/>
    <property type="molecule type" value="Genomic_DNA"/>
</dbReference>